<reference evidence="1" key="1">
    <citation type="journal article" date="2021" name="Genome Biol. Evol.">
        <title>A High-Quality Reference Genome for a Parasitic Bivalve with Doubly Uniparental Inheritance (Bivalvia: Unionida).</title>
        <authorList>
            <person name="Smith C.H."/>
        </authorList>
    </citation>
    <scope>NUCLEOTIDE SEQUENCE</scope>
    <source>
        <strain evidence="1">CHS0354</strain>
    </source>
</reference>
<dbReference type="AlphaFoldDB" id="A0AAE0VWG2"/>
<protein>
    <submittedName>
        <fullName evidence="1">Uncharacterized protein</fullName>
    </submittedName>
</protein>
<organism evidence="1 2">
    <name type="scientific">Potamilus streckersoni</name>
    <dbReference type="NCBI Taxonomy" id="2493646"/>
    <lineage>
        <taxon>Eukaryota</taxon>
        <taxon>Metazoa</taxon>
        <taxon>Spiralia</taxon>
        <taxon>Lophotrochozoa</taxon>
        <taxon>Mollusca</taxon>
        <taxon>Bivalvia</taxon>
        <taxon>Autobranchia</taxon>
        <taxon>Heteroconchia</taxon>
        <taxon>Palaeoheterodonta</taxon>
        <taxon>Unionida</taxon>
        <taxon>Unionoidea</taxon>
        <taxon>Unionidae</taxon>
        <taxon>Ambleminae</taxon>
        <taxon>Lampsilini</taxon>
        <taxon>Potamilus</taxon>
    </lineage>
</organism>
<evidence type="ECO:0000313" key="1">
    <source>
        <dbReference type="EMBL" id="KAK3591722.1"/>
    </source>
</evidence>
<sequence length="266" mass="30709">MKRSTQNSSLTLFIGKKTKDSEQNFKTPLNIIHVLWIKNDPKTIHPYPGEKARSRFWTYFGFYKALEGPPTKENSDTMKVLCKLQKGVCKQRYEIPSRKSMSYKIVEKKDQAKKKVKEELRVESRTSDEQPSDILPPLPVTLVLSNVGDDNDKTVLTLSPSNKKAKVNVHMDDWLQDVVCLGDSQQPITDFIHQEVSKYLVAAHLIPVSQCYSGGNKTVSSTHVLAYWLRSTKVFRHYMYPVRGYLVWLDISSARKRFIYAMIMWT</sequence>
<dbReference type="EMBL" id="JAEAOA010001196">
    <property type="protein sequence ID" value="KAK3591722.1"/>
    <property type="molecule type" value="Genomic_DNA"/>
</dbReference>
<accession>A0AAE0VWG2</accession>
<reference evidence="1" key="2">
    <citation type="journal article" date="2021" name="Genome Biol. Evol.">
        <title>Developing a high-quality reference genome for a parasitic bivalve with doubly uniparental inheritance (Bivalvia: Unionida).</title>
        <authorList>
            <person name="Smith C.H."/>
        </authorList>
    </citation>
    <scope>NUCLEOTIDE SEQUENCE</scope>
    <source>
        <strain evidence="1">CHS0354</strain>
        <tissue evidence="1">Mantle</tissue>
    </source>
</reference>
<keyword evidence="2" id="KW-1185">Reference proteome</keyword>
<reference evidence="1" key="3">
    <citation type="submission" date="2023-05" db="EMBL/GenBank/DDBJ databases">
        <authorList>
            <person name="Smith C.H."/>
        </authorList>
    </citation>
    <scope>NUCLEOTIDE SEQUENCE</scope>
    <source>
        <strain evidence="1">CHS0354</strain>
        <tissue evidence="1">Mantle</tissue>
    </source>
</reference>
<dbReference type="Proteomes" id="UP001195483">
    <property type="component" value="Unassembled WGS sequence"/>
</dbReference>
<name>A0AAE0VWG2_9BIVA</name>
<comment type="caution">
    <text evidence="1">The sequence shown here is derived from an EMBL/GenBank/DDBJ whole genome shotgun (WGS) entry which is preliminary data.</text>
</comment>
<evidence type="ECO:0000313" key="2">
    <source>
        <dbReference type="Proteomes" id="UP001195483"/>
    </source>
</evidence>
<gene>
    <name evidence="1" type="ORF">CHS0354_019490</name>
</gene>
<proteinExistence type="predicted"/>